<organism evidence="2 3">
    <name type="scientific">Solimonas marina</name>
    <dbReference type="NCBI Taxonomy" id="2714601"/>
    <lineage>
        <taxon>Bacteria</taxon>
        <taxon>Pseudomonadati</taxon>
        <taxon>Pseudomonadota</taxon>
        <taxon>Gammaproteobacteria</taxon>
        <taxon>Nevskiales</taxon>
        <taxon>Nevskiaceae</taxon>
        <taxon>Solimonas</taxon>
    </lineage>
</organism>
<proteinExistence type="predicted"/>
<dbReference type="Pfam" id="PF01370">
    <property type="entry name" value="Epimerase"/>
    <property type="match status" value="1"/>
</dbReference>
<name>A0A969W5E8_9GAMM</name>
<sequence length="316" mass="34079">MSSNVGSEATVVVTGGAGFIGSHTVELLLQRGYRVRVLDNFSTGHRHNLPNSENLEIFADDIRDHEALRTALRGATACLHLAAQVSVQCSIEAPAESATHNVVGLINVLDAAADQKVPRVVYASSAAVYGDPQQLPLTETAATVPISPYGLDKLVDEQYARLFMRLHPLSTMGLRYFNVYGPRQDPRSPYSGVISKFLDVVARGESPKIYGDGLQTRDFVYVQDIAAANVAALESRETGVLNVASGNAVDLLSVVDTLAALTGRPITPRHYPPRDGDIRDSRADITQLRTRLGMCPQWALADGLRQLLPQPLIAAA</sequence>
<evidence type="ECO:0000313" key="2">
    <source>
        <dbReference type="EMBL" id="NKF20912.1"/>
    </source>
</evidence>
<gene>
    <name evidence="2" type="ORF">G7Y82_01190</name>
</gene>
<feature type="domain" description="NAD-dependent epimerase/dehydratase" evidence="1">
    <location>
        <begin position="11"/>
        <end position="243"/>
    </location>
</feature>
<dbReference type="AlphaFoldDB" id="A0A969W5E8"/>
<dbReference type="SUPFAM" id="SSF51735">
    <property type="entry name" value="NAD(P)-binding Rossmann-fold domains"/>
    <property type="match status" value="1"/>
</dbReference>
<evidence type="ECO:0000259" key="1">
    <source>
        <dbReference type="Pfam" id="PF01370"/>
    </source>
</evidence>
<dbReference type="Gene3D" id="3.90.25.10">
    <property type="entry name" value="UDP-galactose 4-epimerase, domain 1"/>
    <property type="match status" value="1"/>
</dbReference>
<dbReference type="InterPro" id="IPR001509">
    <property type="entry name" value="Epimerase_deHydtase"/>
</dbReference>
<keyword evidence="3" id="KW-1185">Reference proteome</keyword>
<evidence type="ECO:0000313" key="3">
    <source>
        <dbReference type="Proteomes" id="UP000653472"/>
    </source>
</evidence>
<comment type="caution">
    <text evidence="2">The sequence shown here is derived from an EMBL/GenBank/DDBJ whole genome shotgun (WGS) entry which is preliminary data.</text>
</comment>
<dbReference type="RefSeq" id="WP_168146169.1">
    <property type="nucleotide sequence ID" value="NZ_JAAVXB010000001.1"/>
</dbReference>
<dbReference type="Gene3D" id="3.40.50.720">
    <property type="entry name" value="NAD(P)-binding Rossmann-like Domain"/>
    <property type="match status" value="1"/>
</dbReference>
<reference evidence="2" key="1">
    <citation type="submission" date="2020-03" db="EMBL/GenBank/DDBJ databases">
        <title>Solimonas marina sp. nov., isolated from deep seawater of the Pacific Ocean.</title>
        <authorList>
            <person name="Liu X."/>
            <person name="Lai Q."/>
            <person name="Sun F."/>
            <person name="Gai Y."/>
            <person name="Li G."/>
            <person name="Shao Z."/>
        </authorList>
    </citation>
    <scope>NUCLEOTIDE SEQUENCE</scope>
    <source>
        <strain evidence="2">C16B3</strain>
    </source>
</reference>
<dbReference type="Proteomes" id="UP000653472">
    <property type="component" value="Unassembled WGS sequence"/>
</dbReference>
<dbReference type="EMBL" id="JAAVXB010000001">
    <property type="protein sequence ID" value="NKF20912.1"/>
    <property type="molecule type" value="Genomic_DNA"/>
</dbReference>
<protein>
    <submittedName>
        <fullName evidence="2">NAD-dependent epimerase/dehydratase family protein</fullName>
    </submittedName>
</protein>
<dbReference type="InterPro" id="IPR036291">
    <property type="entry name" value="NAD(P)-bd_dom_sf"/>
</dbReference>
<accession>A0A969W5E8</accession>
<dbReference type="PANTHER" id="PTHR43245">
    <property type="entry name" value="BIFUNCTIONAL POLYMYXIN RESISTANCE PROTEIN ARNA"/>
    <property type="match status" value="1"/>
</dbReference>
<dbReference type="PRINTS" id="PR01713">
    <property type="entry name" value="NUCEPIMERASE"/>
</dbReference>
<dbReference type="InterPro" id="IPR050177">
    <property type="entry name" value="Lipid_A_modif_metabolic_enz"/>
</dbReference>
<dbReference type="PANTHER" id="PTHR43245:SF13">
    <property type="entry name" value="UDP-D-APIOSE_UDP-D-XYLOSE SYNTHASE 2"/>
    <property type="match status" value="1"/>
</dbReference>